<dbReference type="RefSeq" id="WP_242755337.1">
    <property type="nucleotide sequence ID" value="NZ_CP093846.1"/>
</dbReference>
<keyword evidence="1" id="KW-1133">Transmembrane helix</keyword>
<evidence type="ECO:0000313" key="3">
    <source>
        <dbReference type="Proteomes" id="UP001202244"/>
    </source>
</evidence>
<feature type="transmembrane region" description="Helical" evidence="1">
    <location>
        <begin position="86"/>
        <end position="111"/>
    </location>
</feature>
<gene>
    <name evidence="2" type="ORF">MMF93_26230</name>
</gene>
<feature type="transmembrane region" description="Helical" evidence="1">
    <location>
        <begin position="200"/>
        <end position="222"/>
    </location>
</feature>
<dbReference type="EMBL" id="CP093846">
    <property type="protein sequence ID" value="UNS99556.1"/>
    <property type="molecule type" value="Genomic_DNA"/>
</dbReference>
<feature type="transmembrane region" description="Helical" evidence="1">
    <location>
        <begin position="160"/>
        <end position="180"/>
    </location>
</feature>
<name>A0ABY3XYC8_9ACTN</name>
<keyword evidence="3" id="KW-1185">Reference proteome</keyword>
<dbReference type="Proteomes" id="UP001202244">
    <property type="component" value="Chromosome"/>
</dbReference>
<feature type="transmembrane region" description="Helical" evidence="1">
    <location>
        <begin position="123"/>
        <end position="148"/>
    </location>
</feature>
<evidence type="ECO:0000256" key="1">
    <source>
        <dbReference type="SAM" id="Phobius"/>
    </source>
</evidence>
<protein>
    <submittedName>
        <fullName evidence="2">ABC transporter</fullName>
    </submittedName>
</protein>
<feature type="transmembrane region" description="Helical" evidence="1">
    <location>
        <begin position="45"/>
        <end position="65"/>
    </location>
</feature>
<evidence type="ECO:0000313" key="2">
    <source>
        <dbReference type="EMBL" id="UNS99556.1"/>
    </source>
</evidence>
<organism evidence="2 3">
    <name type="scientific">Streptomyces tubbatahanensis</name>
    <dbReference type="NCBI Taxonomy" id="2923272"/>
    <lineage>
        <taxon>Bacteria</taxon>
        <taxon>Bacillati</taxon>
        <taxon>Actinomycetota</taxon>
        <taxon>Actinomycetes</taxon>
        <taxon>Kitasatosporales</taxon>
        <taxon>Streptomycetaceae</taxon>
        <taxon>Streptomyces</taxon>
    </lineage>
</organism>
<reference evidence="2 3" key="1">
    <citation type="journal article" date="2023" name="Microbiol. Spectr.">
        <title>Synergy between Genome Mining, Metabolomics, and Bioinformatics Uncovers Antibacterial Chlorinated Carbazole Alkaloids and Their Biosynthetic Gene Cluster from Streptomyces tubbatahanensis sp. nov., a Novel Actinomycete Isolated from Sulu Sea, Philippines.</title>
        <authorList>
            <person name="Tenebro C.P."/>
            <person name="Trono D.J.V.L."/>
            <person name="Balida L.A.P."/>
            <person name="Bayog L.K.A."/>
            <person name="Bruna J.R."/>
            <person name="Sabido E.M."/>
            <person name="Caspe D.P.C."/>
            <person name="de Los Santos E.L.C."/>
            <person name="Saludes J.P."/>
            <person name="Dalisay D.S."/>
        </authorList>
    </citation>
    <scope>NUCLEOTIDE SEQUENCE [LARGE SCALE GENOMIC DNA]</scope>
    <source>
        <strain evidence="2 3">DSD3025</strain>
    </source>
</reference>
<keyword evidence="1" id="KW-0472">Membrane</keyword>
<sequence>MRETRALTRYQLAVLLRSQRWLAPLLLYAALLAVGVRAGDPVLDSLGFAAAALLPTAVWLVRVCVTAEPAAARHCAAAATGPGRAHLGGVAAGAVAAAVLGAAAVGLVTAVSSRGSTDGGDAVPAASAVVAGVCGVLTCVLVGTAVGVLCNRPLLRSRGYAVAASLLGTVAALVAGASPARAAVAALSRASARGSVDVPWVPLLCALGVAGLAACAACAVAARRP</sequence>
<keyword evidence="1" id="KW-0812">Transmembrane</keyword>
<accession>A0ABY3XYC8</accession>
<proteinExistence type="predicted"/>
<feature type="transmembrane region" description="Helical" evidence="1">
    <location>
        <begin position="21"/>
        <end position="39"/>
    </location>
</feature>